<accession>A0A8T0YC24</accession>
<comment type="caution">
    <text evidence="2">The sequence shown here is derived from an EMBL/GenBank/DDBJ whole genome shotgun (WGS) entry which is preliminary data.</text>
</comment>
<sequence>MRRFFENIPEVMMVDATHNTNDVRYKLFSFMIHDVFGHGLYVQHALMENESAECLTDAVTSFESFNPQWDKVRVITVDKDIGEISLLQAAFPGDTDTAMCCSRG</sequence>
<dbReference type="AlphaFoldDB" id="A0A8T0YC24"/>
<proteinExistence type="predicted"/>
<dbReference type="Proteomes" id="UP000735874">
    <property type="component" value="Unassembled WGS sequence"/>
</dbReference>
<evidence type="ECO:0000259" key="1">
    <source>
        <dbReference type="Pfam" id="PF21056"/>
    </source>
</evidence>
<dbReference type="VEuPathDB" id="FungiDB:PC110_g8743"/>
<dbReference type="PANTHER" id="PTHR31569:SF4">
    <property type="entry name" value="SWIM-TYPE DOMAIN-CONTAINING PROTEIN"/>
    <property type="match status" value="1"/>
</dbReference>
<name>A0A8T0YC24_9STRA</name>
<evidence type="ECO:0000313" key="3">
    <source>
        <dbReference type="Proteomes" id="UP000735874"/>
    </source>
</evidence>
<dbReference type="InterPro" id="IPR048324">
    <property type="entry name" value="ZSWIM1-3_RNaseH-like"/>
</dbReference>
<protein>
    <recommendedName>
        <fullName evidence="1">ZSWIM1/3 RNaseH-like domain-containing protein</fullName>
    </recommendedName>
</protein>
<dbReference type="InterPro" id="IPR052579">
    <property type="entry name" value="Zinc_finger_SWIM"/>
</dbReference>
<dbReference type="Pfam" id="PF21056">
    <property type="entry name" value="ZSWIM1-3_RNaseH-like"/>
    <property type="match status" value="1"/>
</dbReference>
<dbReference type="PANTHER" id="PTHR31569">
    <property type="entry name" value="SWIM-TYPE DOMAIN-CONTAINING PROTEIN"/>
    <property type="match status" value="1"/>
</dbReference>
<organism evidence="2 3">
    <name type="scientific">Phytophthora cactorum</name>
    <dbReference type="NCBI Taxonomy" id="29920"/>
    <lineage>
        <taxon>Eukaryota</taxon>
        <taxon>Sar</taxon>
        <taxon>Stramenopiles</taxon>
        <taxon>Oomycota</taxon>
        <taxon>Peronosporomycetes</taxon>
        <taxon>Peronosporales</taxon>
        <taxon>Peronosporaceae</taxon>
        <taxon>Phytophthora</taxon>
    </lineage>
</organism>
<feature type="domain" description="ZSWIM1/3 RNaseH-like" evidence="1">
    <location>
        <begin position="1"/>
        <end position="93"/>
    </location>
</feature>
<gene>
    <name evidence="2" type="ORF">PC113_g19333</name>
</gene>
<evidence type="ECO:0000313" key="2">
    <source>
        <dbReference type="EMBL" id="KAG2840125.1"/>
    </source>
</evidence>
<dbReference type="EMBL" id="RCMG01000979">
    <property type="protein sequence ID" value="KAG2840125.1"/>
    <property type="molecule type" value="Genomic_DNA"/>
</dbReference>
<reference evidence="2" key="1">
    <citation type="submission" date="2018-10" db="EMBL/GenBank/DDBJ databases">
        <title>Effector identification in a new, highly contiguous assembly of the strawberry crown rot pathogen Phytophthora cactorum.</title>
        <authorList>
            <person name="Armitage A.D."/>
            <person name="Nellist C.F."/>
            <person name="Bates H."/>
            <person name="Vickerstaff R.J."/>
            <person name="Harrison R.J."/>
        </authorList>
    </citation>
    <scope>NUCLEOTIDE SEQUENCE</scope>
    <source>
        <strain evidence="2">15-7</strain>
    </source>
</reference>